<sequence length="267" mass="30115">MTGEAKLKSAIEKIKETLPDIQSERPVHEIALTRVGVSKFRYPVLLRRNGETLQVFVTIEASVNLPPDQRGAHMSRFAEEIIRAFEFPLEASSFEELAERLAHELLQAHNYAQYCTVILEAESHVEGHPFKLFASYDTATQQRVLGVEVQGALACPCAMAMTGSVTHNQRGALRIDLQTNGYNITPEELVAIAEAAFSTPVRLLLKRPQEKEIVEAMHRNPKFVEDVVRDCVVALKARYPNVWARVRCDSFESIHPYDVFAEWEGIL</sequence>
<dbReference type="InterPro" id="IPR003801">
    <property type="entry name" value="GTP_cyclohydrolase_FolE2/MptA"/>
</dbReference>
<dbReference type="RefSeq" id="WP_259095553.1">
    <property type="nucleotide sequence ID" value="NZ_CP130454.1"/>
</dbReference>
<organism evidence="2 3">
    <name type="scientific">Candidatus Fervidibacter sacchari</name>
    <dbReference type="NCBI Taxonomy" id="1448929"/>
    <lineage>
        <taxon>Bacteria</taxon>
        <taxon>Candidatus Fervidibacterota</taxon>
        <taxon>Candidatus Fervidibacter</taxon>
    </lineage>
</organism>
<dbReference type="PANTHER" id="PTHR36445:SF1">
    <property type="entry name" value="GTP CYCLOHYDROLASE MPTA"/>
    <property type="match status" value="1"/>
</dbReference>
<keyword evidence="1 2" id="KW-0378">Hydrolase</keyword>
<keyword evidence="3" id="KW-1185">Reference proteome</keyword>
<dbReference type="Pfam" id="PF02649">
    <property type="entry name" value="GCHY-1"/>
    <property type="match status" value="1"/>
</dbReference>
<dbReference type="Gene3D" id="3.10.270.10">
    <property type="entry name" value="Urate Oxidase"/>
    <property type="match status" value="1"/>
</dbReference>
<protein>
    <submittedName>
        <fullName evidence="2">GTP cyclohydrolase I</fullName>
        <ecNumber evidence="2">3.5.4.16</ecNumber>
    </submittedName>
</protein>
<evidence type="ECO:0000256" key="1">
    <source>
        <dbReference type="ARBA" id="ARBA00022801"/>
    </source>
</evidence>
<dbReference type="Proteomes" id="UP001204798">
    <property type="component" value="Unassembled WGS sequence"/>
</dbReference>
<comment type="caution">
    <text evidence="2">The sequence shown here is derived from an EMBL/GenBank/DDBJ whole genome shotgun (WGS) entry which is preliminary data.</text>
</comment>
<name>A0ABT2EMV4_9BACT</name>
<gene>
    <name evidence="2" type="ORF">M2350_001695</name>
</gene>
<evidence type="ECO:0000313" key="2">
    <source>
        <dbReference type="EMBL" id="MCS3919282.1"/>
    </source>
</evidence>
<evidence type="ECO:0000313" key="3">
    <source>
        <dbReference type="Proteomes" id="UP001204798"/>
    </source>
</evidence>
<dbReference type="PANTHER" id="PTHR36445">
    <property type="entry name" value="GTP CYCLOHYDROLASE MPTA"/>
    <property type="match status" value="1"/>
</dbReference>
<dbReference type="EC" id="3.5.4.16" evidence="2"/>
<proteinExistence type="predicted"/>
<reference evidence="2 3" key="1">
    <citation type="submission" date="2022-08" db="EMBL/GenBank/DDBJ databases">
        <title>Bacterial and archaeal communities from various locations to study Microbial Dark Matter (Phase II).</title>
        <authorList>
            <person name="Stepanauskas R."/>
        </authorList>
    </citation>
    <scope>NUCLEOTIDE SEQUENCE [LARGE SCALE GENOMIC DNA]</scope>
    <source>
        <strain evidence="2 3">PD1</strain>
    </source>
</reference>
<accession>A0ABT2EMV4</accession>
<dbReference type="GO" id="GO:0003934">
    <property type="term" value="F:GTP cyclohydrolase I activity"/>
    <property type="evidence" value="ECO:0007669"/>
    <property type="project" value="UniProtKB-EC"/>
</dbReference>
<dbReference type="EMBL" id="JANUCP010000003">
    <property type="protein sequence ID" value="MCS3919282.1"/>
    <property type="molecule type" value="Genomic_DNA"/>
</dbReference>